<comment type="caution">
    <text evidence="2">The sequence shown here is derived from an EMBL/GenBank/DDBJ whole genome shotgun (WGS) entry which is preliminary data.</text>
</comment>
<accession>A0AAD3TB10</accession>
<protein>
    <submittedName>
        <fullName evidence="2">Uncharacterized protein</fullName>
    </submittedName>
</protein>
<feature type="region of interest" description="Disordered" evidence="1">
    <location>
        <begin position="27"/>
        <end position="67"/>
    </location>
</feature>
<organism evidence="2 3">
    <name type="scientific">Nepenthes gracilis</name>
    <name type="common">Slender pitcher plant</name>
    <dbReference type="NCBI Taxonomy" id="150966"/>
    <lineage>
        <taxon>Eukaryota</taxon>
        <taxon>Viridiplantae</taxon>
        <taxon>Streptophyta</taxon>
        <taxon>Embryophyta</taxon>
        <taxon>Tracheophyta</taxon>
        <taxon>Spermatophyta</taxon>
        <taxon>Magnoliopsida</taxon>
        <taxon>eudicotyledons</taxon>
        <taxon>Gunneridae</taxon>
        <taxon>Pentapetalae</taxon>
        <taxon>Caryophyllales</taxon>
        <taxon>Nepenthaceae</taxon>
        <taxon>Nepenthes</taxon>
    </lineage>
</organism>
<proteinExistence type="predicted"/>
<dbReference type="EMBL" id="BSYO01000030">
    <property type="protein sequence ID" value="GMH26230.1"/>
    <property type="molecule type" value="Genomic_DNA"/>
</dbReference>
<feature type="compositionally biased region" description="Polar residues" evidence="1">
    <location>
        <begin position="36"/>
        <end position="46"/>
    </location>
</feature>
<sequence>MALTSSSPRTTLRTCLFSPSSRAPFTRRPYGGNNLKYRSNSDTSMAFLNPEPPSQPRPQPLPADDTTEDIRRTAGSLWARLSPSKYRPHASSVISQITVSRKLPLPVGGSNSLVYALLADQFNPEWNVFNGGRHARLGDDSQIRTRWIRPVKHVSFQVELVHEERVDERIGSADEEGQFPTNGNLRDDGGSVPAVLIWDNLARDESNCPSKRCGTSSLSWKRVLLVVMSSPRFVGVEDFRQKPLGELNGEMGFFAICRPHYNHHLISSAVSSADSGCRRVCDGGCAFSEVWRVEFLVAMFADISRRRRLYRRERKGEWVWELRKSLL</sequence>
<evidence type="ECO:0000256" key="1">
    <source>
        <dbReference type="SAM" id="MobiDB-lite"/>
    </source>
</evidence>
<name>A0AAD3TB10_NEPGR</name>
<dbReference type="AlphaFoldDB" id="A0AAD3TB10"/>
<evidence type="ECO:0000313" key="3">
    <source>
        <dbReference type="Proteomes" id="UP001279734"/>
    </source>
</evidence>
<reference evidence="2" key="1">
    <citation type="submission" date="2023-05" db="EMBL/GenBank/DDBJ databases">
        <title>Nepenthes gracilis genome sequencing.</title>
        <authorList>
            <person name="Fukushima K."/>
        </authorList>
    </citation>
    <scope>NUCLEOTIDE SEQUENCE</scope>
    <source>
        <strain evidence="2">SING2019-196</strain>
    </source>
</reference>
<gene>
    <name evidence="2" type="ORF">Nepgr_028073</name>
</gene>
<feature type="compositionally biased region" description="Pro residues" evidence="1">
    <location>
        <begin position="50"/>
        <end position="61"/>
    </location>
</feature>
<evidence type="ECO:0000313" key="2">
    <source>
        <dbReference type="EMBL" id="GMH26230.1"/>
    </source>
</evidence>
<keyword evidence="3" id="KW-1185">Reference proteome</keyword>
<dbReference type="Proteomes" id="UP001279734">
    <property type="component" value="Unassembled WGS sequence"/>
</dbReference>